<proteinExistence type="predicted"/>
<dbReference type="AlphaFoldDB" id="I0GV03"/>
<dbReference type="KEGG" id="sri:SELR_pSRC200560"/>
<evidence type="ECO:0000313" key="1">
    <source>
        <dbReference type="EMBL" id="BAL84590.1"/>
    </source>
</evidence>
<dbReference type="Proteomes" id="UP000007887">
    <property type="component" value="Plasmid pSRC2"/>
</dbReference>
<protein>
    <recommendedName>
        <fullName evidence="3">EVE domain-containing protein</fullName>
    </recommendedName>
</protein>
<keyword evidence="1" id="KW-0614">Plasmid</keyword>
<dbReference type="EMBL" id="AP012293">
    <property type="protein sequence ID" value="BAL84590.1"/>
    <property type="molecule type" value="Genomic_DNA"/>
</dbReference>
<dbReference type="HOGENOM" id="CLU_1524120_0_0_9"/>
<sequence>MSIFYVYQNQTYQHEHDGGYVWSPQRDKRGCENQGYKIMTEIRKGDFIIHHASTAIQAVGIATSDCYESQQPRALKDAKTDVDWDNDGYRVDVDYVDFDVPLDMRTCKSWLAEHWTQNSAFNRKGMGKQQYMCHVSNEHVLFLMEQSLKHQRRTSVKEIIERVMVQAGGRFASRRH</sequence>
<dbReference type="PATRIC" id="fig|927704.6.peg.3250"/>
<reference evidence="1 2" key="1">
    <citation type="submission" date="2011-10" db="EMBL/GenBank/DDBJ databases">
        <title>Whole genome sequence of Selenomonas ruminantium subsp. lactilytica TAM6421.</title>
        <authorList>
            <person name="Oguchi A."/>
            <person name="Ankai A."/>
            <person name="Kaneko J."/>
            <person name="Yamada-Narita S."/>
            <person name="Fukui S."/>
            <person name="Takahashi M."/>
            <person name="Onodera T."/>
            <person name="Kojima S."/>
            <person name="Fushimi T."/>
            <person name="Abe N."/>
            <person name="Kamio Y."/>
            <person name="Yamazaki S."/>
            <person name="Fujita N."/>
        </authorList>
    </citation>
    <scope>NUCLEOTIDE SEQUENCE [LARGE SCALE GENOMIC DNA]</scope>
    <source>
        <strain evidence="2">NBRC 103574 / TAM6421</strain>
        <plasmid evidence="1 2">pSRC2</plasmid>
    </source>
</reference>
<geneLocation type="plasmid" evidence="1 2">
    <name>pSRC2</name>
</geneLocation>
<evidence type="ECO:0008006" key="3">
    <source>
        <dbReference type="Google" id="ProtNLM"/>
    </source>
</evidence>
<dbReference type="RefSeq" id="WP_014430941.1">
    <property type="nucleotide sequence ID" value="NC_017076.1"/>
</dbReference>
<accession>I0GV03</accession>
<evidence type="ECO:0000313" key="2">
    <source>
        <dbReference type="Proteomes" id="UP000007887"/>
    </source>
</evidence>
<name>I0GV03_SELRL</name>
<gene>
    <name evidence="1" type="ordered locus">SELR_pSRC200560</name>
</gene>
<organism evidence="1 2">
    <name type="scientific">Selenomonas ruminantium subsp. lactilytica (strain NBRC 103574 / TAM6421)</name>
    <dbReference type="NCBI Taxonomy" id="927704"/>
    <lineage>
        <taxon>Bacteria</taxon>
        <taxon>Bacillati</taxon>
        <taxon>Bacillota</taxon>
        <taxon>Negativicutes</taxon>
        <taxon>Selenomonadales</taxon>
        <taxon>Selenomonadaceae</taxon>
        <taxon>Selenomonas</taxon>
    </lineage>
</organism>
<dbReference type="OrthoDB" id="1662180at2"/>